<gene>
    <name evidence="2" type="primary">pabB</name>
    <name evidence="2" type="ORF">KHA99_00690</name>
</gene>
<dbReference type="Gene3D" id="3.60.120.10">
    <property type="entry name" value="Anthranilate synthase"/>
    <property type="match status" value="1"/>
</dbReference>
<dbReference type="GO" id="GO:0000162">
    <property type="term" value="P:L-tryptophan biosynthetic process"/>
    <property type="evidence" value="ECO:0007669"/>
    <property type="project" value="TreeGrafter"/>
</dbReference>
<dbReference type="NCBIfam" id="TIGR00553">
    <property type="entry name" value="pabB"/>
    <property type="match status" value="1"/>
</dbReference>
<dbReference type="InterPro" id="IPR019999">
    <property type="entry name" value="Anth_synth_I-like"/>
</dbReference>
<dbReference type="Pfam" id="PF01063">
    <property type="entry name" value="Aminotran_4"/>
    <property type="match status" value="1"/>
</dbReference>
<keyword evidence="2" id="KW-0032">Aminotransferase</keyword>
<reference evidence="2" key="1">
    <citation type="submission" date="2021-05" db="EMBL/GenBank/DDBJ databases">
        <title>Novel Bacillus species.</title>
        <authorList>
            <person name="Liu G."/>
        </authorList>
    </citation>
    <scope>NUCLEOTIDE SEQUENCE</scope>
    <source>
        <strain evidence="2">FJAT-49825</strain>
    </source>
</reference>
<proteinExistence type="predicted"/>
<dbReference type="EC" id="2.6.1.85" evidence="2"/>
<dbReference type="InterPro" id="IPR005802">
    <property type="entry name" value="ADC_synth_comp_1"/>
</dbReference>
<dbReference type="AlphaFoldDB" id="A0A942U1T1"/>
<dbReference type="Pfam" id="PF00425">
    <property type="entry name" value="Chorismate_bind"/>
    <property type="match status" value="1"/>
</dbReference>
<evidence type="ECO:0000313" key="3">
    <source>
        <dbReference type="Proteomes" id="UP000679749"/>
    </source>
</evidence>
<keyword evidence="2" id="KW-0808">Transferase</keyword>
<dbReference type="InterPro" id="IPR015890">
    <property type="entry name" value="Chorismate_C"/>
</dbReference>
<dbReference type="EMBL" id="JAGYPF010000001">
    <property type="protein sequence ID" value="MBS4210963.1"/>
    <property type="molecule type" value="Genomic_DNA"/>
</dbReference>
<feature type="domain" description="Chorismate-utilising enzyme C-terminal" evidence="1">
    <location>
        <begin position="114"/>
        <end position="368"/>
    </location>
</feature>
<evidence type="ECO:0000313" key="2">
    <source>
        <dbReference type="EMBL" id="MBS4210963.1"/>
    </source>
</evidence>
<dbReference type="GO" id="GO:0046820">
    <property type="term" value="F:4-amino-4-deoxychorismate synthase activity"/>
    <property type="evidence" value="ECO:0007669"/>
    <property type="project" value="UniProtKB-EC"/>
</dbReference>
<dbReference type="Proteomes" id="UP000679749">
    <property type="component" value="Unassembled WGS sequence"/>
</dbReference>
<sequence length="580" mass="65531">MKHKAPLLTFEFADSSGEIKPLAFQNPIEVIVAQTIAEVLPSFKRLQEWVDNGYYAAGFLSYESAPAFDSAFKVVDGGSYPLLWFGIFQEPIYQQVSSNGDYTHTDWVPSVNMDQYYQAIDFIKQSIECGDTYQTNYTIRLNSHIQGDDLAFFEKLKKAQSSNYCAYINTGDQSILSASPELFFHWNGSHITTRPMKGTIKRGKTLEEDKANSNWLFDSKKNRAENLMIVDLLRNDLGMIAEPGTVSVPKLFEIEHYPTVHQMTSTITAEVADNIKLVDIFKALFPCGSITGAPKISTMKIISDLETEPRDVYCGAIGYITPNKEAIFNVPIRTVLVDHLSGKATYGVGGGITWDSTSLGEYEEILTKAGLLEADSPEFQLLESLLLDDGSFFLLDEHLQRLKNSAEYFAFPFDFDGIRRTLNDFSINHNTGQLKVRLRLDQQGKFSIEGSPINQMDSVVKVTLADKPVTKEHLFLYHKTTYRDIYTQFQKKKPGDIFDVILWNADEELTEFTNGNIVLQIGGLLWTPSIKSGLLAGTFRDILIKNGEIQEKTLTLADLYNSEKIWFINSVRKWMEVQLV</sequence>
<dbReference type="RefSeq" id="WP_213115516.1">
    <property type="nucleotide sequence ID" value="NZ_JAGYPF010000001.1"/>
</dbReference>
<dbReference type="InterPro" id="IPR043132">
    <property type="entry name" value="BCAT-like_C"/>
</dbReference>
<dbReference type="SUPFAM" id="SSF56752">
    <property type="entry name" value="D-aminoacid aminotransferase-like PLP-dependent enzymes"/>
    <property type="match status" value="1"/>
</dbReference>
<dbReference type="GO" id="GO:0009396">
    <property type="term" value="P:folic acid-containing compound biosynthetic process"/>
    <property type="evidence" value="ECO:0007669"/>
    <property type="project" value="InterPro"/>
</dbReference>
<keyword evidence="3" id="KW-1185">Reference proteome</keyword>
<evidence type="ECO:0000259" key="1">
    <source>
        <dbReference type="Pfam" id="PF00425"/>
    </source>
</evidence>
<organism evidence="2 3">
    <name type="scientific">Neobacillus rhizophilus</name>
    <dbReference type="NCBI Taxonomy" id="2833579"/>
    <lineage>
        <taxon>Bacteria</taxon>
        <taxon>Bacillati</taxon>
        <taxon>Bacillota</taxon>
        <taxon>Bacilli</taxon>
        <taxon>Bacillales</taxon>
        <taxon>Bacillaceae</taxon>
        <taxon>Neobacillus</taxon>
    </lineage>
</organism>
<dbReference type="PANTHER" id="PTHR11236">
    <property type="entry name" value="AMINOBENZOATE/ANTHRANILATE SYNTHASE"/>
    <property type="match status" value="1"/>
</dbReference>
<dbReference type="SUPFAM" id="SSF56322">
    <property type="entry name" value="ADC synthase"/>
    <property type="match status" value="1"/>
</dbReference>
<dbReference type="Gene3D" id="3.20.10.10">
    <property type="entry name" value="D-amino Acid Aminotransferase, subunit A, domain 2"/>
    <property type="match status" value="1"/>
</dbReference>
<dbReference type="InterPro" id="IPR036038">
    <property type="entry name" value="Aminotransferase-like"/>
</dbReference>
<dbReference type="Gene3D" id="3.30.470.10">
    <property type="match status" value="1"/>
</dbReference>
<comment type="caution">
    <text evidence="2">The sequence shown here is derived from an EMBL/GenBank/DDBJ whole genome shotgun (WGS) entry which is preliminary data.</text>
</comment>
<dbReference type="InterPro" id="IPR043131">
    <property type="entry name" value="BCAT-like_N"/>
</dbReference>
<protein>
    <submittedName>
        <fullName evidence="2">Aminodeoxychorismate synthase component I</fullName>
        <ecNumber evidence="2">2.6.1.85</ecNumber>
    </submittedName>
</protein>
<accession>A0A942U1T1</accession>
<dbReference type="InterPro" id="IPR001544">
    <property type="entry name" value="Aminotrans_IV"/>
</dbReference>
<dbReference type="InterPro" id="IPR005801">
    <property type="entry name" value="ADC_synthase"/>
</dbReference>
<name>A0A942U1T1_9BACI</name>
<dbReference type="PANTHER" id="PTHR11236:SF50">
    <property type="entry name" value="AMINODEOXYCHORISMATE SYNTHASE COMPONENT 1"/>
    <property type="match status" value="1"/>
</dbReference>
<dbReference type="PRINTS" id="PR00095">
    <property type="entry name" value="ANTSNTHASEI"/>
</dbReference>